<proteinExistence type="predicted"/>
<feature type="compositionally biased region" description="Basic residues" evidence="1">
    <location>
        <begin position="179"/>
        <end position="194"/>
    </location>
</feature>
<feature type="domain" description="Nudix hydrolase" evidence="2">
    <location>
        <begin position="1"/>
        <end position="157"/>
    </location>
</feature>
<dbReference type="Pfam" id="PF00293">
    <property type="entry name" value="NUDIX"/>
    <property type="match status" value="1"/>
</dbReference>
<dbReference type="InterPro" id="IPR015797">
    <property type="entry name" value="NUDIX_hydrolase-like_dom_sf"/>
</dbReference>
<dbReference type="InterPro" id="IPR000086">
    <property type="entry name" value="NUDIX_hydrolase_dom"/>
</dbReference>
<sequence>MVAGSILPVAMHKGKLYFLFGKENELADTPGFSDFGGRVEAGETPLRAALREGAEELCGFLGDEKELGNLVKKNGGTYYMLQDKYHIHIFCIEYDENLPTHYNQNRRFLWSKLAEPEKQILEKTRLFEKSEIGWFSVNDMKKRIGEFREFYQKTVGAILKESEQIRTFCNQRKPGSHSTTKKHVTKLHLKRGGQ</sequence>
<evidence type="ECO:0000256" key="1">
    <source>
        <dbReference type="SAM" id="MobiDB-lite"/>
    </source>
</evidence>
<evidence type="ECO:0000313" key="3">
    <source>
        <dbReference type="EMBL" id="QHU17351.1"/>
    </source>
</evidence>
<name>A0A6C0KJK9_9ZZZZ</name>
<reference evidence="3" key="1">
    <citation type="journal article" date="2020" name="Nature">
        <title>Giant virus diversity and host interactions through global metagenomics.</title>
        <authorList>
            <person name="Schulz F."/>
            <person name="Roux S."/>
            <person name="Paez-Espino D."/>
            <person name="Jungbluth S."/>
            <person name="Walsh D.A."/>
            <person name="Denef V.J."/>
            <person name="McMahon K.D."/>
            <person name="Konstantinidis K.T."/>
            <person name="Eloe-Fadrosh E.A."/>
            <person name="Kyrpides N.C."/>
            <person name="Woyke T."/>
        </authorList>
    </citation>
    <scope>NUCLEOTIDE SEQUENCE</scope>
    <source>
        <strain evidence="3">GVMAG-S-3300012000-57</strain>
    </source>
</reference>
<protein>
    <recommendedName>
        <fullName evidence="2">Nudix hydrolase domain-containing protein</fullName>
    </recommendedName>
</protein>
<dbReference type="Gene3D" id="3.90.79.10">
    <property type="entry name" value="Nucleoside Triphosphate Pyrophosphohydrolase"/>
    <property type="match status" value="1"/>
</dbReference>
<dbReference type="AlphaFoldDB" id="A0A6C0KJK9"/>
<dbReference type="SUPFAM" id="SSF55811">
    <property type="entry name" value="Nudix"/>
    <property type="match status" value="1"/>
</dbReference>
<accession>A0A6C0KJK9</accession>
<evidence type="ECO:0000259" key="2">
    <source>
        <dbReference type="PROSITE" id="PS51462"/>
    </source>
</evidence>
<feature type="region of interest" description="Disordered" evidence="1">
    <location>
        <begin position="171"/>
        <end position="194"/>
    </location>
</feature>
<dbReference type="EMBL" id="MN740901">
    <property type="protein sequence ID" value="QHU17351.1"/>
    <property type="molecule type" value="Genomic_DNA"/>
</dbReference>
<organism evidence="3">
    <name type="scientific">viral metagenome</name>
    <dbReference type="NCBI Taxonomy" id="1070528"/>
    <lineage>
        <taxon>unclassified sequences</taxon>
        <taxon>metagenomes</taxon>
        <taxon>organismal metagenomes</taxon>
    </lineage>
</organism>
<dbReference type="PROSITE" id="PS51462">
    <property type="entry name" value="NUDIX"/>
    <property type="match status" value="1"/>
</dbReference>